<protein>
    <submittedName>
        <fullName evidence="4">Homeobox XHOX-3-like protein</fullName>
    </submittedName>
</protein>
<feature type="region of interest" description="Disordered" evidence="3">
    <location>
        <begin position="64"/>
        <end position="101"/>
    </location>
</feature>
<accession>A0A498N0N1</accession>
<keyword evidence="4" id="KW-0238">DNA-binding</keyword>
<feature type="region of interest" description="Disordered" evidence="3">
    <location>
        <begin position="119"/>
        <end position="147"/>
    </location>
</feature>
<dbReference type="PANTHER" id="PTHR46294">
    <property type="entry name" value="SEGMENTATION PROTEIN EVEN-SKIPPED"/>
    <property type="match status" value="1"/>
</dbReference>
<comment type="subcellular location">
    <subcellularLocation>
        <location evidence="1">Nucleus</location>
    </subcellularLocation>
</comment>
<keyword evidence="4" id="KW-0371">Homeobox</keyword>
<dbReference type="AlphaFoldDB" id="A0A498N0N1"/>
<evidence type="ECO:0000313" key="4">
    <source>
        <dbReference type="EMBL" id="RXN26331.1"/>
    </source>
</evidence>
<dbReference type="EMBL" id="QBIY01012241">
    <property type="protein sequence ID" value="RXN26331.1"/>
    <property type="molecule type" value="Genomic_DNA"/>
</dbReference>
<dbReference type="Proteomes" id="UP000290572">
    <property type="component" value="Unassembled WGS sequence"/>
</dbReference>
<sequence>MVIPPRVRAALSSARIAQLLVCACCSKLSHQAPGDLALCFRLTVMDSAKDMLMRAEGGQVGTLSAKTGSNLTEANGDSMRKLPDKPINQNRLSPVPYSQNLVDDATMGQRSAKYGDVTLASKPSAPDRDLSDIPNKDASSSDAESDLYEEIDVSCTPESMDYSSGQGLAMGSPNHGKEVGVDNKMGTGPGALNYGSDQMRSGVTAGSASATGGPFSNPLRSLDSFRVLSHPYPRPELLCAFRHPSLYPSPGHGLGPGGSPCSCLACHAASQSNGLPHRSNSADFSCSPTTRTEAFLTFSPAVISKSSSVSLDQREEVPLTR</sequence>
<keyword evidence="2" id="KW-0217">Developmental protein</keyword>
<evidence type="ECO:0000256" key="1">
    <source>
        <dbReference type="ARBA" id="ARBA00004123"/>
    </source>
</evidence>
<feature type="compositionally biased region" description="Basic and acidic residues" evidence="3">
    <location>
        <begin position="125"/>
        <end position="135"/>
    </location>
</feature>
<dbReference type="GO" id="GO:0005634">
    <property type="term" value="C:nucleus"/>
    <property type="evidence" value="ECO:0007669"/>
    <property type="project" value="UniProtKB-SubCell"/>
</dbReference>
<organism evidence="4 5">
    <name type="scientific">Labeo rohita</name>
    <name type="common">Indian major carp</name>
    <name type="synonym">Cyprinus rohita</name>
    <dbReference type="NCBI Taxonomy" id="84645"/>
    <lineage>
        <taxon>Eukaryota</taxon>
        <taxon>Metazoa</taxon>
        <taxon>Chordata</taxon>
        <taxon>Craniata</taxon>
        <taxon>Vertebrata</taxon>
        <taxon>Euteleostomi</taxon>
        <taxon>Actinopterygii</taxon>
        <taxon>Neopterygii</taxon>
        <taxon>Teleostei</taxon>
        <taxon>Ostariophysi</taxon>
        <taxon>Cypriniformes</taxon>
        <taxon>Cyprinidae</taxon>
        <taxon>Labeoninae</taxon>
        <taxon>Labeonini</taxon>
        <taxon>Labeo</taxon>
    </lineage>
</organism>
<proteinExistence type="predicted"/>
<dbReference type="InterPro" id="IPR052002">
    <property type="entry name" value="Even-skipped_HD"/>
</dbReference>
<reference evidence="4 5" key="1">
    <citation type="submission" date="2018-03" db="EMBL/GenBank/DDBJ databases">
        <title>Draft genome sequence of Rohu Carp (Labeo rohita).</title>
        <authorList>
            <person name="Das P."/>
            <person name="Kushwaha B."/>
            <person name="Joshi C.G."/>
            <person name="Kumar D."/>
            <person name="Nagpure N.S."/>
            <person name="Sahoo L."/>
            <person name="Das S.P."/>
            <person name="Bit A."/>
            <person name="Patnaik S."/>
            <person name="Meher P.K."/>
            <person name="Jayasankar P."/>
            <person name="Koringa P.G."/>
            <person name="Patel N.V."/>
            <person name="Hinsu A.T."/>
            <person name="Kumar R."/>
            <person name="Pandey M."/>
            <person name="Agarwal S."/>
            <person name="Srivastava S."/>
            <person name="Singh M."/>
            <person name="Iquebal M.A."/>
            <person name="Jaiswal S."/>
            <person name="Angadi U.B."/>
            <person name="Kumar N."/>
            <person name="Raza M."/>
            <person name="Shah T.M."/>
            <person name="Rai A."/>
            <person name="Jena J.K."/>
        </authorList>
    </citation>
    <scope>NUCLEOTIDE SEQUENCE [LARGE SCALE GENOMIC DNA]</scope>
    <source>
        <strain evidence="4">DASCIFA01</strain>
        <tissue evidence="4">Testis</tissue>
    </source>
</reference>
<dbReference type="GO" id="GO:0000978">
    <property type="term" value="F:RNA polymerase II cis-regulatory region sequence-specific DNA binding"/>
    <property type="evidence" value="ECO:0007669"/>
    <property type="project" value="TreeGrafter"/>
</dbReference>
<comment type="caution">
    <text evidence="4">The sequence shown here is derived from an EMBL/GenBank/DDBJ whole genome shotgun (WGS) entry which is preliminary data.</text>
</comment>
<dbReference type="PANTHER" id="PTHR46294:SF2">
    <property type="entry name" value="HOMEOBOX EVEN-SKIPPED HOMOLOG PROTEIN 1"/>
    <property type="match status" value="1"/>
</dbReference>
<keyword evidence="5" id="KW-1185">Reference proteome</keyword>
<dbReference type="GO" id="GO:0000981">
    <property type="term" value="F:DNA-binding transcription factor activity, RNA polymerase II-specific"/>
    <property type="evidence" value="ECO:0007669"/>
    <property type="project" value="TreeGrafter"/>
</dbReference>
<evidence type="ECO:0000256" key="3">
    <source>
        <dbReference type="SAM" id="MobiDB-lite"/>
    </source>
</evidence>
<evidence type="ECO:0000313" key="5">
    <source>
        <dbReference type="Proteomes" id="UP000290572"/>
    </source>
</evidence>
<feature type="compositionally biased region" description="Polar residues" evidence="3">
    <location>
        <begin position="64"/>
        <end position="75"/>
    </location>
</feature>
<gene>
    <name evidence="4" type="ORF">ROHU_020810</name>
</gene>
<dbReference type="STRING" id="84645.A0A498N0N1"/>
<evidence type="ECO:0000256" key="2">
    <source>
        <dbReference type="ARBA" id="ARBA00022473"/>
    </source>
</evidence>
<name>A0A498N0N1_LABRO</name>
<feature type="compositionally biased region" description="Polar residues" evidence="3">
    <location>
        <begin position="87"/>
        <end position="101"/>
    </location>
</feature>